<dbReference type="EMBL" id="CP120371">
    <property type="protein sequence ID" value="WEX83497.1"/>
    <property type="molecule type" value="Genomic_DNA"/>
</dbReference>
<keyword evidence="12" id="KW-1185">Reference proteome</keyword>
<dbReference type="Proteomes" id="UP001235547">
    <property type="component" value="Chromosome 1"/>
</dbReference>
<organism evidence="11 12">
    <name type="scientific">Sinorhizobium numidicum</name>
    <dbReference type="NCBI Taxonomy" id="680248"/>
    <lineage>
        <taxon>Bacteria</taxon>
        <taxon>Pseudomonadati</taxon>
        <taxon>Pseudomonadota</taxon>
        <taxon>Alphaproteobacteria</taxon>
        <taxon>Hyphomicrobiales</taxon>
        <taxon>Rhizobiaceae</taxon>
        <taxon>Sinorhizobium/Ensifer group</taxon>
        <taxon>Sinorhizobium</taxon>
    </lineage>
</organism>
<evidence type="ECO:0000256" key="5">
    <source>
        <dbReference type="ARBA" id="ARBA00022984"/>
    </source>
</evidence>
<evidence type="ECO:0000256" key="3">
    <source>
        <dbReference type="ARBA" id="ARBA00022679"/>
    </source>
</evidence>
<evidence type="ECO:0000256" key="4">
    <source>
        <dbReference type="ARBA" id="ARBA00022960"/>
    </source>
</evidence>
<keyword evidence="4 7" id="KW-0133">Cell shape</keyword>
<feature type="compositionally biased region" description="Low complexity" evidence="8">
    <location>
        <begin position="433"/>
        <end position="454"/>
    </location>
</feature>
<accession>A0ABY8CZE4</accession>
<dbReference type="PROSITE" id="PS52029">
    <property type="entry name" value="LD_TPASE"/>
    <property type="match status" value="1"/>
</dbReference>
<name>A0ABY8CZE4_9HYPH</name>
<sequence>MRFRNLVVIAAVVAALAGCTNETLDTVNLSSVKSKTDYQLSSKMVSKMRELGMQKTSPIALRIFKEEGTLEVWKANTANRFQLLKSYKICAWSGKLGPKVKEGDRQAPEGFYPLYPHQMNPNSSYYLAINTGYPNAFDKANGRSGTHLMIHGACSSSGCYSMTDEQIIEIFALARDAFKGGQESVQLQAFPFRMTAENMARHRNNPNIEFWKMLKAGYDQFEVTKRPPAVNVCEGKYVFNQQTDGKFNPAGQCPAMSTPPALQMAMANFEKDYRRDYDKALKKFEGMVWYEPSEAERKAIVAEQRKGRELAYAPTGNSLDAGKLMKVSDLEKKLAEQKAAEEAKQAALIQKEALEKATRDGANVPVPQESPIERPVQQAAVETAPARKSFWNLFSKAEPQTAAPQPQTPQQQPAVQQTGADPQTPAAEKQPGTAPAEANAQAAATPAANAAATTHQPVTEEQPKKRPFWKIWGN</sequence>
<evidence type="ECO:0000313" key="12">
    <source>
        <dbReference type="Proteomes" id="UP001235547"/>
    </source>
</evidence>
<reference evidence="11 12" key="1">
    <citation type="submission" date="2023-03" db="EMBL/GenBank/DDBJ databases">
        <authorList>
            <person name="Kaur S."/>
            <person name="Espinosa-Saiz D."/>
            <person name="Velazquez E."/>
            <person name="Menendez E."/>
            <person name="diCenzo G.C."/>
        </authorList>
    </citation>
    <scope>NUCLEOTIDE SEQUENCE [LARGE SCALE GENOMIC DNA]</scope>
    <source>
        <strain evidence="11 12">LMG 27395</strain>
    </source>
</reference>
<dbReference type="PANTHER" id="PTHR36699">
    <property type="entry name" value="LD-TRANSPEPTIDASE"/>
    <property type="match status" value="1"/>
</dbReference>
<dbReference type="CDD" id="cd16913">
    <property type="entry name" value="YkuD_like"/>
    <property type="match status" value="1"/>
</dbReference>
<feature type="domain" description="L,D-TPase catalytic" evidence="10">
    <location>
        <begin position="59"/>
        <end position="190"/>
    </location>
</feature>
<evidence type="ECO:0000256" key="2">
    <source>
        <dbReference type="ARBA" id="ARBA00005992"/>
    </source>
</evidence>
<feature type="compositionally biased region" description="Low complexity" evidence="8">
    <location>
        <begin position="399"/>
        <end position="418"/>
    </location>
</feature>
<feature type="active site" description="Proton donor/acceptor" evidence="7">
    <location>
        <position position="151"/>
    </location>
</feature>
<proteinExistence type="inferred from homology"/>
<feature type="signal peptide" evidence="9">
    <location>
        <begin position="1"/>
        <end position="17"/>
    </location>
</feature>
<feature type="chain" id="PRO_5045505210" evidence="9">
    <location>
        <begin position="18"/>
        <end position="474"/>
    </location>
</feature>
<dbReference type="InterPro" id="IPR038063">
    <property type="entry name" value="Transpep_catalytic_dom"/>
</dbReference>
<dbReference type="SUPFAM" id="SSF141523">
    <property type="entry name" value="L,D-transpeptidase catalytic domain-like"/>
    <property type="match status" value="1"/>
</dbReference>
<feature type="region of interest" description="Disordered" evidence="8">
    <location>
        <begin position="398"/>
        <end position="474"/>
    </location>
</feature>
<keyword evidence="9" id="KW-0732">Signal</keyword>
<keyword evidence="6 7" id="KW-0961">Cell wall biogenesis/degradation</keyword>
<evidence type="ECO:0000256" key="6">
    <source>
        <dbReference type="ARBA" id="ARBA00023316"/>
    </source>
</evidence>
<evidence type="ECO:0000256" key="1">
    <source>
        <dbReference type="ARBA" id="ARBA00004752"/>
    </source>
</evidence>
<dbReference type="PROSITE" id="PS51257">
    <property type="entry name" value="PROKAR_LIPOPROTEIN"/>
    <property type="match status" value="1"/>
</dbReference>
<evidence type="ECO:0000256" key="7">
    <source>
        <dbReference type="PROSITE-ProRule" id="PRU01373"/>
    </source>
</evidence>
<keyword evidence="5 7" id="KW-0573">Peptidoglycan synthesis</keyword>
<evidence type="ECO:0000259" key="10">
    <source>
        <dbReference type="PROSITE" id="PS52029"/>
    </source>
</evidence>
<dbReference type="Pfam" id="PF03734">
    <property type="entry name" value="YkuD"/>
    <property type="match status" value="1"/>
</dbReference>
<feature type="active site" description="Nucleophile" evidence="7">
    <location>
        <position position="159"/>
    </location>
</feature>
<feature type="region of interest" description="Disordered" evidence="8">
    <location>
        <begin position="358"/>
        <end position="380"/>
    </location>
</feature>
<dbReference type="PANTHER" id="PTHR36699:SF1">
    <property type="entry name" value="L,D-TRANSPEPTIDASE YAFK-RELATED"/>
    <property type="match status" value="1"/>
</dbReference>
<protein>
    <submittedName>
        <fullName evidence="11">Murein L,D-transpeptidase</fullName>
    </submittedName>
</protein>
<evidence type="ECO:0000256" key="8">
    <source>
        <dbReference type="SAM" id="MobiDB-lite"/>
    </source>
</evidence>
<evidence type="ECO:0000313" key="11">
    <source>
        <dbReference type="EMBL" id="WEX83497.1"/>
    </source>
</evidence>
<gene>
    <name evidence="11" type="ORF">PYH38_002276</name>
</gene>
<comment type="similarity">
    <text evidence="2">Belongs to the YkuD family.</text>
</comment>
<keyword evidence="3" id="KW-0808">Transferase</keyword>
<dbReference type="InterPro" id="IPR005490">
    <property type="entry name" value="LD_TPept_cat_dom"/>
</dbReference>
<comment type="pathway">
    <text evidence="1 7">Cell wall biogenesis; peptidoglycan biosynthesis.</text>
</comment>
<evidence type="ECO:0000256" key="9">
    <source>
        <dbReference type="SAM" id="SignalP"/>
    </source>
</evidence>
<dbReference type="RefSeq" id="WP_280734319.1">
    <property type="nucleotide sequence ID" value="NZ_CP120368.1"/>
</dbReference>